<dbReference type="AlphaFoldDB" id="A0A4T0C0E9"/>
<sequence>MPHNSFSNFKMRAFFTLPVLAAVVAAAPRPQDIDLDQVEQAADPVLITPPVDVVSQVVNVAAVTEQAAAASAAVYADPAVNDGSSSKKRGVVARDESPCAKQPKGSGPVATPDTVEAFLALDKLSAMSTAATAPYGYTEVFVNKQASLSASMYKGLTTLTSYDVPKCQSLCDADSDCVAFNMYAERDPTLKPDATKCPIPASLTNYKCTLWGAPVSAEQATNIGETRASFKVVITASNAYNKNANPPSINGFTGPSGYGGAINAPLDSNGKDTFMGSKFFPFSQEQGFTMQSCTSACTAQTDYNKNHPNKDGTWKTCTFVNGYVLSKNGVPQGLYCSMYTQVWAASYATNYGQYRGTARYTVSYSYGYTLAPVSSKDPNDRLCHAQKKRSPSTMCFDYHLKHDTSVTPMYAQPGSFAACAAKCNHDENCWGWAIDQEGTTCAFYSQSGREMVDEYDALYDGNGQPIYNSDLDFYDSACFNDLGRGCNQQQR</sequence>
<feature type="chain" id="PRO_5020900766" description="Apple domain-containing protein" evidence="2">
    <location>
        <begin position="27"/>
        <end position="491"/>
    </location>
</feature>
<evidence type="ECO:0008006" key="5">
    <source>
        <dbReference type="Google" id="ProtNLM"/>
    </source>
</evidence>
<comment type="caution">
    <text evidence="3">The sequence shown here is derived from an EMBL/GenBank/DDBJ whole genome shotgun (WGS) entry which is preliminary data.</text>
</comment>
<feature type="signal peptide" evidence="2">
    <location>
        <begin position="1"/>
        <end position="26"/>
    </location>
</feature>
<evidence type="ECO:0000313" key="3">
    <source>
        <dbReference type="EMBL" id="TIA38855.1"/>
    </source>
</evidence>
<protein>
    <recommendedName>
        <fullName evidence="5">Apple domain-containing protein</fullName>
    </recommendedName>
</protein>
<evidence type="ECO:0000256" key="1">
    <source>
        <dbReference type="SAM" id="MobiDB-lite"/>
    </source>
</evidence>
<accession>A0A4T0C0E9</accession>
<evidence type="ECO:0000313" key="4">
    <source>
        <dbReference type="Proteomes" id="UP000308724"/>
    </source>
</evidence>
<name>A0A4T0C0E9_AURPU</name>
<dbReference type="EMBL" id="QZBZ01000056">
    <property type="protein sequence ID" value="TIA38855.1"/>
    <property type="molecule type" value="Genomic_DNA"/>
</dbReference>
<feature type="region of interest" description="Disordered" evidence="1">
    <location>
        <begin position="80"/>
        <end position="108"/>
    </location>
</feature>
<organism evidence="3 4">
    <name type="scientific">Aureobasidium pullulans</name>
    <name type="common">Black yeast</name>
    <name type="synonym">Pullularia pullulans</name>
    <dbReference type="NCBI Taxonomy" id="5580"/>
    <lineage>
        <taxon>Eukaryota</taxon>
        <taxon>Fungi</taxon>
        <taxon>Dikarya</taxon>
        <taxon>Ascomycota</taxon>
        <taxon>Pezizomycotina</taxon>
        <taxon>Dothideomycetes</taxon>
        <taxon>Dothideomycetidae</taxon>
        <taxon>Dothideales</taxon>
        <taxon>Saccotheciaceae</taxon>
        <taxon>Aureobasidium</taxon>
    </lineage>
</organism>
<dbReference type="PANTHER" id="PTHR36578:SF1">
    <property type="entry name" value="APPLE DOMAIN-CONTAINING PROTEIN"/>
    <property type="match status" value="1"/>
</dbReference>
<proteinExistence type="predicted"/>
<dbReference type="PANTHER" id="PTHR36578">
    <property type="entry name" value="CHROMOSOME 15, WHOLE GENOME SHOTGUN SEQUENCE"/>
    <property type="match status" value="1"/>
</dbReference>
<keyword evidence="2" id="KW-0732">Signal</keyword>
<evidence type="ECO:0000256" key="2">
    <source>
        <dbReference type="SAM" id="SignalP"/>
    </source>
</evidence>
<reference evidence="3 4" key="1">
    <citation type="submission" date="2018-10" db="EMBL/GenBank/DDBJ databases">
        <title>Fifty Aureobasidium pullulans genomes reveal a recombining polyextremotolerant generalist.</title>
        <authorList>
            <person name="Gostincar C."/>
            <person name="Turk M."/>
            <person name="Zajc J."/>
            <person name="Gunde-Cimerman N."/>
        </authorList>
    </citation>
    <scope>NUCLEOTIDE SEQUENCE [LARGE SCALE GENOMIC DNA]</scope>
    <source>
        <strain evidence="3 4">EXF-1645</strain>
    </source>
</reference>
<gene>
    <name evidence="3" type="ORF">D6C78_03702</name>
</gene>
<dbReference type="Proteomes" id="UP000308724">
    <property type="component" value="Unassembled WGS sequence"/>
</dbReference>